<feature type="transmembrane region" description="Helical" evidence="1">
    <location>
        <begin position="77"/>
        <end position="96"/>
    </location>
</feature>
<sequence length="126" mass="13710">MAENDHTTAPPSLRRLAGALLETVQSRLELVGIELTEEKERWVGVAFLGLAAMLFGALALVSLTVLLIVVSWNACRLPAITGIFIVYFLLAGWCAARARAILRTAPMPFEATLAEFAKDRDALRAD</sequence>
<keyword evidence="1" id="KW-0812">Transmembrane</keyword>
<keyword evidence="3" id="KW-1185">Reference proteome</keyword>
<reference evidence="2" key="1">
    <citation type="submission" date="2016-06" db="EMBL/GenBank/DDBJ databases">
        <title>Pandoraea oxalativorans DSM 23570 Genome Sequencing.</title>
        <authorList>
            <person name="Ee R."/>
            <person name="Lim Y.-L."/>
            <person name="Yong D."/>
            <person name="Yin W.-F."/>
            <person name="Chan K.-G."/>
        </authorList>
    </citation>
    <scope>NUCLEOTIDE SEQUENCE</scope>
    <source>
        <strain evidence="2">DSM 23570</strain>
        <plasmid evidence="2">pPO70-1</plasmid>
    </source>
</reference>
<gene>
    <name evidence="2" type="ORF">MB84_27845</name>
</gene>
<dbReference type="InterPro" id="IPR009937">
    <property type="entry name" value="Phage_holin_3_6"/>
</dbReference>
<name>A0A0G3IBS8_9BURK</name>
<evidence type="ECO:0000256" key="1">
    <source>
        <dbReference type="SAM" id="Phobius"/>
    </source>
</evidence>
<dbReference type="AlphaFoldDB" id="A0A0G3IBS8"/>
<dbReference type="Pfam" id="PF07332">
    <property type="entry name" value="Phage_holin_3_6"/>
    <property type="match status" value="1"/>
</dbReference>
<evidence type="ECO:0000313" key="3">
    <source>
        <dbReference type="Proteomes" id="UP000035050"/>
    </source>
</evidence>
<accession>A0A0G3IBS8</accession>
<dbReference type="Proteomes" id="UP000035050">
    <property type="component" value="Plasmid pPO70-1"/>
</dbReference>
<keyword evidence="1" id="KW-0472">Membrane</keyword>
<feature type="transmembrane region" description="Helical" evidence="1">
    <location>
        <begin position="45"/>
        <end position="71"/>
    </location>
</feature>
<keyword evidence="2" id="KW-0614">Plasmid</keyword>
<dbReference type="EMBL" id="CP011518">
    <property type="protein sequence ID" value="AKK24654.1"/>
    <property type="molecule type" value="Genomic_DNA"/>
</dbReference>
<dbReference type="RefSeq" id="WP_052653940.1">
    <property type="nucleotide sequence ID" value="NZ_CP011518.2"/>
</dbReference>
<dbReference type="PATRIC" id="fig|573737.6.peg.5441"/>
<proteinExistence type="predicted"/>
<evidence type="ECO:0000313" key="2">
    <source>
        <dbReference type="EMBL" id="AKK24654.1"/>
    </source>
</evidence>
<evidence type="ECO:0008006" key="4">
    <source>
        <dbReference type="Google" id="ProtNLM"/>
    </source>
</evidence>
<protein>
    <recommendedName>
        <fullName evidence="4">Phage holin family protein</fullName>
    </recommendedName>
</protein>
<organism evidence="2 3">
    <name type="scientific">Pandoraea oxalativorans</name>
    <dbReference type="NCBI Taxonomy" id="573737"/>
    <lineage>
        <taxon>Bacteria</taxon>
        <taxon>Pseudomonadati</taxon>
        <taxon>Pseudomonadota</taxon>
        <taxon>Betaproteobacteria</taxon>
        <taxon>Burkholderiales</taxon>
        <taxon>Burkholderiaceae</taxon>
        <taxon>Pandoraea</taxon>
    </lineage>
</organism>
<keyword evidence="1" id="KW-1133">Transmembrane helix</keyword>
<geneLocation type="plasmid" evidence="2 3">
    <name>pPO70-1</name>
</geneLocation>
<dbReference type="KEGG" id="pox:MB84_27845"/>
<dbReference type="OrthoDB" id="198068at2"/>